<keyword evidence="4 7" id="KW-0812">Transmembrane</keyword>
<dbReference type="Pfam" id="PF13440">
    <property type="entry name" value="Polysacc_synt_3"/>
    <property type="match status" value="1"/>
</dbReference>
<keyword evidence="3" id="KW-1003">Cell membrane</keyword>
<feature type="transmembrane region" description="Helical" evidence="7">
    <location>
        <begin position="442"/>
        <end position="463"/>
    </location>
</feature>
<dbReference type="InterPro" id="IPR050833">
    <property type="entry name" value="Poly_Biosynth_Transport"/>
</dbReference>
<feature type="transmembrane region" description="Helical" evidence="7">
    <location>
        <begin position="12"/>
        <end position="35"/>
    </location>
</feature>
<comment type="subcellular location">
    <subcellularLocation>
        <location evidence="1">Cell membrane</location>
        <topology evidence="1">Multi-pass membrane protein</topology>
    </subcellularLocation>
</comment>
<evidence type="ECO:0000313" key="9">
    <source>
        <dbReference type="Proteomes" id="UP000315131"/>
    </source>
</evidence>
<keyword evidence="5 7" id="KW-1133">Transmembrane helix</keyword>
<feature type="transmembrane region" description="Helical" evidence="7">
    <location>
        <begin position="363"/>
        <end position="394"/>
    </location>
</feature>
<feature type="transmembrane region" description="Helical" evidence="7">
    <location>
        <begin position="414"/>
        <end position="435"/>
    </location>
</feature>
<sequence length="480" mass="53907">MSLRKQATSGIAWTFAQQFGNQAIGFVVSLILARILMPEEFGLIGMIAVFIAVGKTLLNAGLTQSLIRSDNLDEEDYSTVFYFNLAASLFIYGVIYISAPLIADFYGQPILINIIRVFCLTFLISAFSAVQGSRLTKKMDFKTLTIVSIPSNIIGGIIGIGMAYTGFGVWSLVWSSLASAFINSVQLWFYSKWSPGFVFNIKKFKDHFNFGYKLTLSELLNSVFNNLFIIVIGRFFSAGQVGFYTRAQTLKQLPVTNISNALNKVTYPLFASIQDDDVRLKRVYKQLMQMVIFVVAPVLVFMAVLAEPLFRFLFTEKWLPAVPYFQILCATGILYPIHSYNLNILNVKGRSDLFLKLEVVKKIIIIITIALTINYGIIALLYGQVFTSVMAFVVNTHYSGKFINYSALEQIYDVLPTVLVAILAGAFVFILDFYLLNHRMDLIRLIGGTFLGVISYFGIAYLLGWNSLKELILILKKKKS</sequence>
<dbReference type="EMBL" id="VHSF01000002">
    <property type="protein sequence ID" value="TRO65114.1"/>
    <property type="molecule type" value="Genomic_DNA"/>
</dbReference>
<dbReference type="RefSeq" id="WP_143410408.1">
    <property type="nucleotide sequence ID" value="NZ_VHSF01000002.1"/>
</dbReference>
<dbReference type="CDD" id="cd13127">
    <property type="entry name" value="MATE_tuaB_like"/>
    <property type="match status" value="1"/>
</dbReference>
<feature type="transmembrane region" description="Helical" evidence="7">
    <location>
        <begin position="143"/>
        <end position="164"/>
    </location>
</feature>
<evidence type="ECO:0000313" key="8">
    <source>
        <dbReference type="EMBL" id="TRO65114.1"/>
    </source>
</evidence>
<feature type="transmembrane region" description="Helical" evidence="7">
    <location>
        <begin position="322"/>
        <end position="342"/>
    </location>
</feature>
<dbReference type="OrthoDB" id="9770347at2"/>
<gene>
    <name evidence="8" type="ORF">FGM01_06825</name>
</gene>
<dbReference type="PANTHER" id="PTHR30250">
    <property type="entry name" value="PST FAMILY PREDICTED COLANIC ACID TRANSPORTER"/>
    <property type="match status" value="1"/>
</dbReference>
<organism evidence="8 9">
    <name type="scientific">Christiangramia sabulilitoris</name>
    <dbReference type="NCBI Taxonomy" id="2583991"/>
    <lineage>
        <taxon>Bacteria</taxon>
        <taxon>Pseudomonadati</taxon>
        <taxon>Bacteroidota</taxon>
        <taxon>Flavobacteriia</taxon>
        <taxon>Flavobacteriales</taxon>
        <taxon>Flavobacteriaceae</taxon>
        <taxon>Christiangramia</taxon>
    </lineage>
</organism>
<evidence type="ECO:0000256" key="3">
    <source>
        <dbReference type="ARBA" id="ARBA00022475"/>
    </source>
</evidence>
<comment type="similarity">
    <text evidence="2">Belongs to the polysaccharide synthase family.</text>
</comment>
<evidence type="ECO:0000256" key="5">
    <source>
        <dbReference type="ARBA" id="ARBA00022989"/>
    </source>
</evidence>
<evidence type="ECO:0000256" key="1">
    <source>
        <dbReference type="ARBA" id="ARBA00004651"/>
    </source>
</evidence>
<feature type="transmembrane region" description="Helical" evidence="7">
    <location>
        <begin position="290"/>
        <end position="310"/>
    </location>
</feature>
<feature type="transmembrane region" description="Helical" evidence="7">
    <location>
        <begin position="110"/>
        <end position="131"/>
    </location>
</feature>
<dbReference type="PANTHER" id="PTHR30250:SF10">
    <property type="entry name" value="LIPOPOLYSACCHARIDE BIOSYNTHESIS PROTEIN WZXC"/>
    <property type="match status" value="1"/>
</dbReference>
<accession>A0A550I2A8</accession>
<dbReference type="Proteomes" id="UP000315131">
    <property type="component" value="Unassembled WGS sequence"/>
</dbReference>
<dbReference type="GO" id="GO:0005886">
    <property type="term" value="C:plasma membrane"/>
    <property type="evidence" value="ECO:0007669"/>
    <property type="project" value="UniProtKB-SubCell"/>
</dbReference>
<evidence type="ECO:0000256" key="4">
    <source>
        <dbReference type="ARBA" id="ARBA00022692"/>
    </source>
</evidence>
<proteinExistence type="inferred from homology"/>
<evidence type="ECO:0000256" key="2">
    <source>
        <dbReference type="ARBA" id="ARBA00007430"/>
    </source>
</evidence>
<dbReference type="AlphaFoldDB" id="A0A550I2A8"/>
<feature type="transmembrane region" description="Helical" evidence="7">
    <location>
        <begin position="79"/>
        <end position="98"/>
    </location>
</feature>
<evidence type="ECO:0000256" key="7">
    <source>
        <dbReference type="SAM" id="Phobius"/>
    </source>
</evidence>
<reference evidence="8 9" key="1">
    <citation type="submission" date="2019-06" db="EMBL/GenBank/DDBJ databases">
        <title>Gramella sabulilitoris sp. nov., isolated from a marine sand.</title>
        <authorList>
            <person name="Yoon J.-H."/>
        </authorList>
    </citation>
    <scope>NUCLEOTIDE SEQUENCE [LARGE SCALE GENOMIC DNA]</scope>
    <source>
        <strain evidence="8 9">HSMS-1</strain>
    </source>
</reference>
<keyword evidence="6 7" id="KW-0472">Membrane</keyword>
<protein>
    <submittedName>
        <fullName evidence="8">Lipopolysaccharide biosynthesis protein</fullName>
    </submittedName>
</protein>
<name>A0A550I2A8_9FLAO</name>
<comment type="caution">
    <text evidence="8">The sequence shown here is derived from an EMBL/GenBank/DDBJ whole genome shotgun (WGS) entry which is preliminary data.</text>
</comment>
<evidence type="ECO:0000256" key="6">
    <source>
        <dbReference type="ARBA" id="ARBA00023136"/>
    </source>
</evidence>
<keyword evidence="9" id="KW-1185">Reference proteome</keyword>
<feature type="transmembrane region" description="Helical" evidence="7">
    <location>
        <begin position="41"/>
        <end position="58"/>
    </location>
</feature>